<reference evidence="2 3" key="1">
    <citation type="submission" date="2024-04" db="EMBL/GenBank/DDBJ databases">
        <authorList>
            <person name="Rising A."/>
            <person name="Reimegard J."/>
            <person name="Sonavane S."/>
            <person name="Akerstrom W."/>
            <person name="Nylinder S."/>
            <person name="Hedman E."/>
            <person name="Kallberg Y."/>
        </authorList>
    </citation>
    <scope>NUCLEOTIDE SEQUENCE [LARGE SCALE GENOMIC DNA]</scope>
</reference>
<sequence>MKSLVVLVSIFAVAWTQFLPLYPVDEEHAASLGGAEVGLYRRRSDGYIPGFYPDFYPYFYPYYGGSEVSSASLGGTKVGHYERNRL</sequence>
<protein>
    <submittedName>
        <fullName evidence="2">Uncharacterized protein</fullName>
    </submittedName>
</protein>
<evidence type="ECO:0000256" key="1">
    <source>
        <dbReference type="SAM" id="SignalP"/>
    </source>
</evidence>
<proteinExistence type="predicted"/>
<name>A0AAV1YWC0_9ARAC</name>
<organism evidence="2 3">
    <name type="scientific">Larinioides sclopetarius</name>
    <dbReference type="NCBI Taxonomy" id="280406"/>
    <lineage>
        <taxon>Eukaryota</taxon>
        <taxon>Metazoa</taxon>
        <taxon>Ecdysozoa</taxon>
        <taxon>Arthropoda</taxon>
        <taxon>Chelicerata</taxon>
        <taxon>Arachnida</taxon>
        <taxon>Araneae</taxon>
        <taxon>Araneomorphae</taxon>
        <taxon>Entelegynae</taxon>
        <taxon>Araneoidea</taxon>
        <taxon>Araneidae</taxon>
        <taxon>Larinioides</taxon>
    </lineage>
</organism>
<keyword evidence="1" id="KW-0732">Signal</keyword>
<accession>A0AAV1YWC0</accession>
<dbReference type="AlphaFoldDB" id="A0AAV1YWC0"/>
<evidence type="ECO:0000313" key="2">
    <source>
        <dbReference type="EMBL" id="CAL1263378.1"/>
    </source>
</evidence>
<dbReference type="EMBL" id="CAXIEN010000008">
    <property type="protein sequence ID" value="CAL1263378.1"/>
    <property type="molecule type" value="Genomic_DNA"/>
</dbReference>
<keyword evidence="3" id="KW-1185">Reference proteome</keyword>
<comment type="caution">
    <text evidence="2">The sequence shown here is derived from an EMBL/GenBank/DDBJ whole genome shotgun (WGS) entry which is preliminary data.</text>
</comment>
<evidence type="ECO:0000313" key="3">
    <source>
        <dbReference type="Proteomes" id="UP001497382"/>
    </source>
</evidence>
<feature type="signal peptide" evidence="1">
    <location>
        <begin position="1"/>
        <end position="16"/>
    </location>
</feature>
<dbReference type="Proteomes" id="UP001497382">
    <property type="component" value="Unassembled WGS sequence"/>
</dbReference>
<gene>
    <name evidence="2" type="ORF">LARSCL_LOCUS1465</name>
</gene>
<feature type="chain" id="PRO_5043539177" evidence="1">
    <location>
        <begin position="17"/>
        <end position="86"/>
    </location>
</feature>